<dbReference type="InterPro" id="IPR011990">
    <property type="entry name" value="TPR-like_helical_dom_sf"/>
</dbReference>
<evidence type="ECO:0000259" key="3">
    <source>
        <dbReference type="Pfam" id="PF14432"/>
    </source>
</evidence>
<dbReference type="STRING" id="29655.A0A0K9PVC9"/>
<feature type="repeat" description="PPR" evidence="2">
    <location>
        <begin position="189"/>
        <end position="219"/>
    </location>
</feature>
<evidence type="ECO:0000313" key="4">
    <source>
        <dbReference type="EMBL" id="KMZ72170.1"/>
    </source>
</evidence>
<feature type="repeat" description="PPR" evidence="2">
    <location>
        <begin position="220"/>
        <end position="254"/>
    </location>
</feature>
<organism evidence="4 5">
    <name type="scientific">Zostera marina</name>
    <name type="common">Eelgrass</name>
    <dbReference type="NCBI Taxonomy" id="29655"/>
    <lineage>
        <taxon>Eukaryota</taxon>
        <taxon>Viridiplantae</taxon>
        <taxon>Streptophyta</taxon>
        <taxon>Embryophyta</taxon>
        <taxon>Tracheophyta</taxon>
        <taxon>Spermatophyta</taxon>
        <taxon>Magnoliopsida</taxon>
        <taxon>Liliopsida</taxon>
        <taxon>Zosteraceae</taxon>
        <taxon>Zostera</taxon>
    </lineage>
</organism>
<dbReference type="EMBL" id="LFYR01000643">
    <property type="protein sequence ID" value="KMZ72170.1"/>
    <property type="molecule type" value="Genomic_DNA"/>
</dbReference>
<reference evidence="5" key="1">
    <citation type="journal article" date="2016" name="Nature">
        <title>The genome of the seagrass Zostera marina reveals angiosperm adaptation to the sea.</title>
        <authorList>
            <person name="Olsen J.L."/>
            <person name="Rouze P."/>
            <person name="Verhelst B."/>
            <person name="Lin Y.-C."/>
            <person name="Bayer T."/>
            <person name="Collen J."/>
            <person name="Dattolo E."/>
            <person name="De Paoli E."/>
            <person name="Dittami S."/>
            <person name="Maumus F."/>
            <person name="Michel G."/>
            <person name="Kersting A."/>
            <person name="Lauritano C."/>
            <person name="Lohaus R."/>
            <person name="Toepel M."/>
            <person name="Tonon T."/>
            <person name="Vanneste K."/>
            <person name="Amirebrahimi M."/>
            <person name="Brakel J."/>
            <person name="Bostroem C."/>
            <person name="Chovatia M."/>
            <person name="Grimwood J."/>
            <person name="Jenkins J.W."/>
            <person name="Jueterbock A."/>
            <person name="Mraz A."/>
            <person name="Stam W.T."/>
            <person name="Tice H."/>
            <person name="Bornberg-Bauer E."/>
            <person name="Green P.J."/>
            <person name="Pearson G.A."/>
            <person name="Procaccini G."/>
            <person name="Duarte C.M."/>
            <person name="Schmutz J."/>
            <person name="Reusch T.B.H."/>
            <person name="Van de Peer Y."/>
        </authorList>
    </citation>
    <scope>NUCLEOTIDE SEQUENCE [LARGE SCALE GENOMIC DNA]</scope>
    <source>
        <strain evidence="5">cv. Finnish</strain>
    </source>
</reference>
<proteinExistence type="predicted"/>
<dbReference type="PANTHER" id="PTHR47926">
    <property type="entry name" value="PENTATRICOPEPTIDE REPEAT-CONTAINING PROTEIN"/>
    <property type="match status" value="1"/>
</dbReference>
<dbReference type="Proteomes" id="UP000036987">
    <property type="component" value="Unassembled WGS sequence"/>
</dbReference>
<dbReference type="PROSITE" id="PS51375">
    <property type="entry name" value="PPR"/>
    <property type="match status" value="3"/>
</dbReference>
<dbReference type="InterPro" id="IPR046848">
    <property type="entry name" value="E_motif"/>
</dbReference>
<name>A0A0K9PVC9_ZOSMR</name>
<dbReference type="InterPro" id="IPR002885">
    <property type="entry name" value="PPR_rpt"/>
</dbReference>
<keyword evidence="1" id="KW-0677">Repeat</keyword>
<dbReference type="InterPro" id="IPR046960">
    <property type="entry name" value="PPR_At4g14850-like_plant"/>
</dbReference>
<comment type="caution">
    <text evidence="4">The sequence shown here is derived from an EMBL/GenBank/DDBJ whole genome shotgun (WGS) entry which is preliminary data.</text>
</comment>
<dbReference type="GO" id="GO:0003723">
    <property type="term" value="F:RNA binding"/>
    <property type="evidence" value="ECO:0007669"/>
    <property type="project" value="InterPro"/>
</dbReference>
<dbReference type="OMA" id="KFCAISE"/>
<dbReference type="Pfam" id="PF14432">
    <property type="entry name" value="DYW_deaminase"/>
    <property type="match status" value="1"/>
</dbReference>
<dbReference type="Gene3D" id="1.25.40.10">
    <property type="entry name" value="Tetratricopeptide repeat domain"/>
    <property type="match status" value="3"/>
</dbReference>
<dbReference type="PANTHER" id="PTHR47926:SF402">
    <property type="entry name" value="TETRATRICOPEPTIDE-LIKE HELICAL DOMAIN SUPERFAMILY, DYW DOMAIN-CONTAINING PROTEIN"/>
    <property type="match status" value="1"/>
</dbReference>
<dbReference type="OrthoDB" id="185373at2759"/>
<dbReference type="Pfam" id="PF13041">
    <property type="entry name" value="PPR_2"/>
    <property type="match status" value="1"/>
</dbReference>
<dbReference type="Pfam" id="PF20431">
    <property type="entry name" value="E_motif"/>
    <property type="match status" value="1"/>
</dbReference>
<dbReference type="NCBIfam" id="TIGR00756">
    <property type="entry name" value="PPR"/>
    <property type="match status" value="3"/>
</dbReference>
<protein>
    <submittedName>
        <fullName evidence="4">Pentatricopeptide repeat-containing protein</fullName>
    </submittedName>
</protein>
<dbReference type="AlphaFoldDB" id="A0A0K9PVC9"/>
<sequence>MLITGGNTNSTISTPISLPTTSITHKQHYRIRLPLLQGLDRCLNMKELKQYHTHLIYLGLSDDNDTVGRAIKFCALNPSGDINYGFSLFYYLSRPDPFIYNTLIRASESLKLYCLMLHRGLSPNQFTFPALLKSVTAVNEARMLHAHILKFGFSDDPYAQNNLIHFYSSHDHLLEARKVFDTMPETTTDVVSWTTLFAGYAKQGLLVEARLLFDRMPVRNSMSWNTMITGYVKAGWYQDAFKLFDRMTKDGAKLDKFVAASMLSACAAIGAVRQGSWIHRQVTKSGIEVDSKLATAIIDMYCKCGYIDRAYEVFDELRDKGLSSWNSMIGGFAIHGQADMSIQLFETLAKMKSPRPDGVTLLNVLTACAHGGLVKEGRNYFESMVGEFGVEPGCEHYGCLVDLLGRAGLISDAKTVVEEMPFEPDAGVLGALLGACRIHKEIQLGIRIGKRLIELDPGNSGRYILLANLYSSAEQWVEASDTRNLMIERRVEREPGISTIETQDGVVSQFIAGDWIHSRAKEIYAKVDEMLAKAKLEGYVINTGEVLHDVEEEEKESQLVYHSEKLAIALGLLSTQVGQTIRISKNLRVCRDCHQLSKFVSRVFQREIILRDRNRFHRFKDGFCSCNDFW</sequence>
<dbReference type="FunFam" id="1.25.40.10:FF:000184">
    <property type="entry name" value="Pentatricopeptide repeat-containing protein, chloroplastic"/>
    <property type="match status" value="1"/>
</dbReference>
<dbReference type="InterPro" id="IPR032867">
    <property type="entry name" value="DYW_dom"/>
</dbReference>
<dbReference type="GO" id="GO:0008270">
    <property type="term" value="F:zinc ion binding"/>
    <property type="evidence" value="ECO:0007669"/>
    <property type="project" value="InterPro"/>
</dbReference>
<feature type="repeat" description="PPR" evidence="2">
    <location>
        <begin position="290"/>
        <end position="324"/>
    </location>
</feature>
<dbReference type="FunFam" id="1.25.40.10:FF:000442">
    <property type="entry name" value="Pentatricopeptide repeat-containing protein At3g49710"/>
    <property type="match status" value="1"/>
</dbReference>
<evidence type="ECO:0000256" key="1">
    <source>
        <dbReference type="ARBA" id="ARBA00022737"/>
    </source>
</evidence>
<evidence type="ECO:0000256" key="2">
    <source>
        <dbReference type="PROSITE-ProRule" id="PRU00708"/>
    </source>
</evidence>
<evidence type="ECO:0000313" key="5">
    <source>
        <dbReference type="Proteomes" id="UP000036987"/>
    </source>
</evidence>
<feature type="domain" description="DYW" evidence="3">
    <location>
        <begin position="538"/>
        <end position="630"/>
    </location>
</feature>
<accession>A0A0K9PVC9</accession>
<gene>
    <name evidence="4" type="ORF">ZOSMA_16G01410</name>
</gene>
<keyword evidence="5" id="KW-1185">Reference proteome</keyword>
<dbReference type="GO" id="GO:0009451">
    <property type="term" value="P:RNA modification"/>
    <property type="evidence" value="ECO:0000318"/>
    <property type="project" value="GO_Central"/>
</dbReference>
<dbReference type="Pfam" id="PF01535">
    <property type="entry name" value="PPR"/>
    <property type="match status" value="5"/>
</dbReference>